<comment type="caution">
    <text evidence="1">The sequence shown here is derived from an EMBL/GenBank/DDBJ whole genome shotgun (WGS) entry which is preliminary data.</text>
</comment>
<evidence type="ECO:0000313" key="1">
    <source>
        <dbReference type="EMBL" id="KAF0934140.1"/>
    </source>
</evidence>
<protein>
    <submittedName>
        <fullName evidence="1">Uncharacterized protein</fullName>
    </submittedName>
</protein>
<evidence type="ECO:0000313" key="2">
    <source>
        <dbReference type="Proteomes" id="UP000479710"/>
    </source>
</evidence>
<accession>A0A6G1FB54</accession>
<dbReference type="Proteomes" id="UP000479710">
    <property type="component" value="Unassembled WGS sequence"/>
</dbReference>
<proteinExistence type="predicted"/>
<gene>
    <name evidence="1" type="ORF">E2562_022826</name>
</gene>
<reference evidence="1 2" key="1">
    <citation type="submission" date="2019-11" db="EMBL/GenBank/DDBJ databases">
        <title>Whole genome sequence of Oryza granulata.</title>
        <authorList>
            <person name="Li W."/>
        </authorList>
    </citation>
    <scope>NUCLEOTIDE SEQUENCE [LARGE SCALE GENOMIC DNA]</scope>
    <source>
        <strain evidence="2">cv. Menghai</strain>
        <tissue evidence="1">Leaf</tissue>
    </source>
</reference>
<dbReference type="EMBL" id="SPHZ02000001">
    <property type="protein sequence ID" value="KAF0934140.1"/>
    <property type="molecule type" value="Genomic_DNA"/>
</dbReference>
<organism evidence="1 2">
    <name type="scientific">Oryza meyeriana var. granulata</name>
    <dbReference type="NCBI Taxonomy" id="110450"/>
    <lineage>
        <taxon>Eukaryota</taxon>
        <taxon>Viridiplantae</taxon>
        <taxon>Streptophyta</taxon>
        <taxon>Embryophyta</taxon>
        <taxon>Tracheophyta</taxon>
        <taxon>Spermatophyta</taxon>
        <taxon>Magnoliopsida</taxon>
        <taxon>Liliopsida</taxon>
        <taxon>Poales</taxon>
        <taxon>Poaceae</taxon>
        <taxon>BOP clade</taxon>
        <taxon>Oryzoideae</taxon>
        <taxon>Oryzeae</taxon>
        <taxon>Oryzinae</taxon>
        <taxon>Oryza</taxon>
        <taxon>Oryza meyeriana</taxon>
    </lineage>
</organism>
<dbReference type="AlphaFoldDB" id="A0A6G1FB54"/>
<keyword evidence="2" id="KW-1185">Reference proteome</keyword>
<name>A0A6G1FB54_9ORYZ</name>
<sequence length="75" mass="8731">MHASFSWPPPLYSIILTRPVPQFQAWETIKNKQEQTKYRKGPPLVRVSLRNSEAYLFFRRFDSVHLANSPQGSSP</sequence>